<dbReference type="Gene3D" id="2.30.30.60">
    <property type="match status" value="1"/>
</dbReference>
<keyword evidence="4 7" id="KW-0812">Transmembrane</keyword>
<dbReference type="Pfam" id="PF05552">
    <property type="entry name" value="MS_channel_1st_1"/>
    <property type="match status" value="1"/>
</dbReference>
<feature type="domain" description="Mechanosensitive ion channel MscS C-terminal" evidence="9">
    <location>
        <begin position="186"/>
        <end position="268"/>
    </location>
</feature>
<dbReference type="InterPro" id="IPR023408">
    <property type="entry name" value="MscS_beta-dom_sf"/>
</dbReference>
<evidence type="ECO:0000256" key="1">
    <source>
        <dbReference type="ARBA" id="ARBA00004651"/>
    </source>
</evidence>
<proteinExistence type="inferred from homology"/>
<accession>A0A928Z450</accession>
<evidence type="ECO:0000259" key="9">
    <source>
        <dbReference type="Pfam" id="PF21082"/>
    </source>
</evidence>
<name>A0A928Z450_9CYAN</name>
<evidence type="ECO:0000256" key="5">
    <source>
        <dbReference type="ARBA" id="ARBA00022989"/>
    </source>
</evidence>
<dbReference type="InterPro" id="IPR010920">
    <property type="entry name" value="LSM_dom_sf"/>
</dbReference>
<dbReference type="SUPFAM" id="SSF82861">
    <property type="entry name" value="Mechanosensitive channel protein MscS (YggB), transmembrane region"/>
    <property type="match status" value="1"/>
</dbReference>
<evidence type="ECO:0000256" key="7">
    <source>
        <dbReference type="SAM" id="Phobius"/>
    </source>
</evidence>
<evidence type="ECO:0000256" key="6">
    <source>
        <dbReference type="ARBA" id="ARBA00023136"/>
    </source>
</evidence>
<comment type="similarity">
    <text evidence="2">Belongs to the MscS (TC 1.A.23) family.</text>
</comment>
<protein>
    <submittedName>
        <fullName evidence="10">Mechanosensitive ion channel family protein</fullName>
    </submittedName>
</protein>
<dbReference type="SUPFAM" id="SSF50182">
    <property type="entry name" value="Sm-like ribonucleoproteins"/>
    <property type="match status" value="1"/>
</dbReference>
<keyword evidence="5 7" id="KW-1133">Transmembrane helix</keyword>
<keyword evidence="3" id="KW-1003">Cell membrane</keyword>
<evidence type="ECO:0000256" key="4">
    <source>
        <dbReference type="ARBA" id="ARBA00022692"/>
    </source>
</evidence>
<evidence type="ECO:0000256" key="3">
    <source>
        <dbReference type="ARBA" id="ARBA00022475"/>
    </source>
</evidence>
<dbReference type="RefSeq" id="WP_264326214.1">
    <property type="nucleotide sequence ID" value="NZ_JADEXQ010000061.1"/>
</dbReference>
<feature type="transmembrane region" description="Helical" evidence="7">
    <location>
        <begin position="20"/>
        <end position="40"/>
    </location>
</feature>
<dbReference type="InterPro" id="IPR011066">
    <property type="entry name" value="MscS_channel_C_sf"/>
</dbReference>
<comment type="caution">
    <text evidence="10">The sequence shown here is derived from an EMBL/GenBank/DDBJ whole genome shotgun (WGS) entry which is preliminary data.</text>
</comment>
<comment type="subcellular location">
    <subcellularLocation>
        <location evidence="1">Cell membrane</location>
        <topology evidence="1">Multi-pass membrane protein</topology>
    </subcellularLocation>
</comment>
<reference evidence="10" key="1">
    <citation type="submission" date="2020-10" db="EMBL/GenBank/DDBJ databases">
        <authorList>
            <person name="Castelo-Branco R."/>
            <person name="Eusebio N."/>
            <person name="Adriana R."/>
            <person name="Vieira A."/>
            <person name="Brugerolle De Fraissinette N."/>
            <person name="Rezende De Castro R."/>
            <person name="Schneider M.P."/>
            <person name="Vasconcelos V."/>
            <person name="Leao P.N."/>
        </authorList>
    </citation>
    <scope>NUCLEOTIDE SEQUENCE</scope>
    <source>
        <strain evidence="10">LEGE 11480</strain>
    </source>
</reference>
<dbReference type="Gene3D" id="1.10.287.1260">
    <property type="match status" value="1"/>
</dbReference>
<keyword evidence="11" id="KW-1185">Reference proteome</keyword>
<dbReference type="InterPro" id="IPR049278">
    <property type="entry name" value="MS_channel_C"/>
</dbReference>
<dbReference type="InterPro" id="IPR008910">
    <property type="entry name" value="MSC_TM_helix"/>
</dbReference>
<dbReference type="SUPFAM" id="SSF82689">
    <property type="entry name" value="Mechanosensitive channel protein MscS (YggB), C-terminal domain"/>
    <property type="match status" value="1"/>
</dbReference>
<evidence type="ECO:0000313" key="10">
    <source>
        <dbReference type="EMBL" id="MBE9031384.1"/>
    </source>
</evidence>
<feature type="domain" description="Mechanosensitive ion channel MscS" evidence="8">
    <location>
        <begin position="111"/>
        <end position="173"/>
    </location>
</feature>
<dbReference type="InterPro" id="IPR045275">
    <property type="entry name" value="MscS_archaea/bacteria_type"/>
</dbReference>
<dbReference type="GO" id="GO:0008381">
    <property type="term" value="F:mechanosensitive monoatomic ion channel activity"/>
    <property type="evidence" value="ECO:0007669"/>
    <property type="project" value="InterPro"/>
</dbReference>
<dbReference type="Pfam" id="PF21082">
    <property type="entry name" value="MS_channel_3rd"/>
    <property type="match status" value="1"/>
</dbReference>
<dbReference type="PANTHER" id="PTHR30221:SF1">
    <property type="entry name" value="SMALL-CONDUCTANCE MECHANOSENSITIVE CHANNEL"/>
    <property type="match status" value="1"/>
</dbReference>
<dbReference type="InterPro" id="IPR011014">
    <property type="entry name" value="MscS_channel_TM-2"/>
</dbReference>
<dbReference type="Pfam" id="PF00924">
    <property type="entry name" value="MS_channel_2nd"/>
    <property type="match status" value="1"/>
</dbReference>
<dbReference type="PANTHER" id="PTHR30221">
    <property type="entry name" value="SMALL-CONDUCTANCE MECHANOSENSITIVE CHANNEL"/>
    <property type="match status" value="1"/>
</dbReference>
<dbReference type="Proteomes" id="UP000625316">
    <property type="component" value="Unassembled WGS sequence"/>
</dbReference>
<organism evidence="10 11">
    <name type="scientific">Romeriopsis navalis LEGE 11480</name>
    <dbReference type="NCBI Taxonomy" id="2777977"/>
    <lineage>
        <taxon>Bacteria</taxon>
        <taxon>Bacillati</taxon>
        <taxon>Cyanobacteriota</taxon>
        <taxon>Cyanophyceae</taxon>
        <taxon>Leptolyngbyales</taxon>
        <taxon>Leptolyngbyaceae</taxon>
        <taxon>Romeriopsis</taxon>
        <taxon>Romeriopsis navalis</taxon>
    </lineage>
</organism>
<dbReference type="EMBL" id="JADEXQ010000061">
    <property type="protein sequence ID" value="MBE9031384.1"/>
    <property type="molecule type" value="Genomic_DNA"/>
</dbReference>
<feature type="transmembrane region" description="Helical" evidence="7">
    <location>
        <begin position="61"/>
        <end position="85"/>
    </location>
</feature>
<sequence>MTEVLETVFSSLRELLGSSIKILPNLIMALVIIFITRYASQAVKQVAQRVAHRTFPHSSSLRLLVIKVSYMMTWVVGFVLAGVVGFPGLRLGDIIATLGLGSVAIGFAFQDIVKNFLAGILILVQNPFSIDDQIIIGDYEGVIEHVSFRTTQIRTYQGERIFIPNAVVFSSAVQVRTAYQHRRTDLAVGVDYSTPLKDAVEILHRSVGQVEGVLQNPEPEVDLIGFGDSSIDLVARYWTTPEQAQVRRTKTRAILAIKSAFDRASINIPFPIRTVYFHNQDNTESSVELDNNQQSSNGSRSLV</sequence>
<keyword evidence="6 7" id="KW-0472">Membrane</keyword>
<dbReference type="InterPro" id="IPR006685">
    <property type="entry name" value="MscS_channel_2nd"/>
</dbReference>
<evidence type="ECO:0000313" key="11">
    <source>
        <dbReference type="Proteomes" id="UP000625316"/>
    </source>
</evidence>
<evidence type="ECO:0000256" key="2">
    <source>
        <dbReference type="ARBA" id="ARBA00008017"/>
    </source>
</evidence>
<dbReference type="Gene3D" id="3.30.70.100">
    <property type="match status" value="1"/>
</dbReference>
<gene>
    <name evidence="10" type="ORF">IQ266_16745</name>
</gene>
<evidence type="ECO:0000259" key="8">
    <source>
        <dbReference type="Pfam" id="PF00924"/>
    </source>
</evidence>
<dbReference type="AlphaFoldDB" id="A0A928Z450"/>
<dbReference type="GO" id="GO:0005886">
    <property type="term" value="C:plasma membrane"/>
    <property type="evidence" value="ECO:0007669"/>
    <property type="project" value="UniProtKB-SubCell"/>
</dbReference>